<accession>A0AAV9SNW3</accession>
<feature type="compositionally biased region" description="Polar residues" evidence="13">
    <location>
        <begin position="377"/>
        <end position="391"/>
    </location>
</feature>
<feature type="compositionally biased region" description="Basic and acidic residues" evidence="13">
    <location>
        <begin position="574"/>
        <end position="598"/>
    </location>
</feature>
<dbReference type="PROSITE" id="PS00028">
    <property type="entry name" value="ZINC_FINGER_C2H2_1"/>
    <property type="match status" value="1"/>
</dbReference>
<dbReference type="GO" id="GO:0000815">
    <property type="term" value="C:ESCRT III complex"/>
    <property type="evidence" value="ECO:0007669"/>
    <property type="project" value="TreeGrafter"/>
</dbReference>
<keyword evidence="3" id="KW-0813">Transport</keyword>
<proteinExistence type="inferred from homology"/>
<dbReference type="InterPro" id="IPR005024">
    <property type="entry name" value="Snf7_fam"/>
</dbReference>
<evidence type="ECO:0000256" key="1">
    <source>
        <dbReference type="ARBA" id="ARBA00004608"/>
    </source>
</evidence>
<dbReference type="PANTHER" id="PTHR22761">
    <property type="entry name" value="CHARGED MULTIVESICULAR BODY PROTEIN"/>
    <property type="match status" value="1"/>
</dbReference>
<evidence type="ECO:0000256" key="8">
    <source>
        <dbReference type="ARBA" id="ARBA00022833"/>
    </source>
</evidence>
<feature type="domain" description="C2H2-type" evidence="14">
    <location>
        <begin position="265"/>
        <end position="288"/>
    </location>
</feature>
<organism evidence="15 16">
    <name type="scientific">Crenichthys baileyi</name>
    <name type="common">White River springfish</name>
    <dbReference type="NCBI Taxonomy" id="28760"/>
    <lineage>
        <taxon>Eukaryota</taxon>
        <taxon>Metazoa</taxon>
        <taxon>Chordata</taxon>
        <taxon>Craniata</taxon>
        <taxon>Vertebrata</taxon>
        <taxon>Euteleostomi</taxon>
        <taxon>Actinopterygii</taxon>
        <taxon>Neopterygii</taxon>
        <taxon>Teleostei</taxon>
        <taxon>Neoteleostei</taxon>
        <taxon>Acanthomorphata</taxon>
        <taxon>Ovalentaria</taxon>
        <taxon>Atherinomorphae</taxon>
        <taxon>Cyprinodontiformes</taxon>
        <taxon>Goodeidae</taxon>
        <taxon>Crenichthys</taxon>
    </lineage>
</organism>
<keyword evidence="8" id="KW-0862">Zinc</keyword>
<feature type="compositionally biased region" description="Acidic residues" evidence="13">
    <location>
        <begin position="395"/>
        <end position="409"/>
    </location>
</feature>
<keyword evidence="5" id="KW-0677">Repeat</keyword>
<gene>
    <name evidence="15" type="ORF">CRENBAI_018912</name>
</gene>
<evidence type="ECO:0000256" key="2">
    <source>
        <dbReference type="ARBA" id="ARBA00006190"/>
    </source>
</evidence>
<feature type="compositionally biased region" description="Basic and acidic residues" evidence="13">
    <location>
        <begin position="354"/>
        <end position="375"/>
    </location>
</feature>
<feature type="compositionally biased region" description="Basic and acidic residues" evidence="13">
    <location>
        <begin position="136"/>
        <end position="160"/>
    </location>
</feature>
<evidence type="ECO:0000256" key="5">
    <source>
        <dbReference type="ARBA" id="ARBA00022737"/>
    </source>
</evidence>
<dbReference type="GO" id="GO:0015031">
    <property type="term" value="P:protein transport"/>
    <property type="evidence" value="ECO:0007669"/>
    <property type="project" value="UniProtKB-KW"/>
</dbReference>
<dbReference type="EMBL" id="JAHHUM010000047">
    <property type="protein sequence ID" value="KAK5623146.1"/>
    <property type="molecule type" value="Genomic_DNA"/>
</dbReference>
<dbReference type="InterPro" id="IPR036236">
    <property type="entry name" value="Znf_C2H2_sf"/>
</dbReference>
<evidence type="ECO:0000256" key="4">
    <source>
        <dbReference type="ARBA" id="ARBA00022723"/>
    </source>
</evidence>
<feature type="region of interest" description="Disordered" evidence="13">
    <location>
        <begin position="80"/>
        <end position="411"/>
    </location>
</feature>
<feature type="compositionally biased region" description="Acidic residues" evidence="13">
    <location>
        <begin position="205"/>
        <end position="216"/>
    </location>
</feature>
<comment type="caution">
    <text evidence="15">The sequence shown here is derived from an EMBL/GenBank/DDBJ whole genome shotgun (WGS) entry which is preliminary data.</text>
</comment>
<dbReference type="Proteomes" id="UP001311232">
    <property type="component" value="Unassembled WGS sequence"/>
</dbReference>
<evidence type="ECO:0000256" key="3">
    <source>
        <dbReference type="ARBA" id="ARBA00022448"/>
    </source>
</evidence>
<feature type="coiled-coil region" evidence="12">
    <location>
        <begin position="458"/>
        <end position="485"/>
    </location>
</feature>
<keyword evidence="6" id="KW-0967">Endosome</keyword>
<keyword evidence="4" id="KW-0479">Metal-binding</keyword>
<comment type="subcellular location">
    <subcellularLocation>
        <location evidence="1">Endosome membrane</location>
    </subcellularLocation>
</comment>
<dbReference type="PANTHER" id="PTHR22761:SF5">
    <property type="entry name" value="CHARGED MULTIVESICULAR BODY PROTEIN 6"/>
    <property type="match status" value="1"/>
</dbReference>
<dbReference type="Gene3D" id="6.10.140.1230">
    <property type="match status" value="1"/>
</dbReference>
<dbReference type="SMART" id="SM00355">
    <property type="entry name" value="ZnF_C2H2"/>
    <property type="match status" value="1"/>
</dbReference>
<protein>
    <recommendedName>
        <fullName evidence="14">C2H2-type domain-containing protein</fullName>
    </recommendedName>
</protein>
<keyword evidence="9" id="KW-0653">Protein transport</keyword>
<dbReference type="GO" id="GO:0032511">
    <property type="term" value="P:late endosome to vacuole transport via multivesicular body sorting pathway"/>
    <property type="evidence" value="ECO:0007669"/>
    <property type="project" value="TreeGrafter"/>
</dbReference>
<evidence type="ECO:0000256" key="6">
    <source>
        <dbReference type="ARBA" id="ARBA00022753"/>
    </source>
</evidence>
<evidence type="ECO:0000313" key="15">
    <source>
        <dbReference type="EMBL" id="KAK5623146.1"/>
    </source>
</evidence>
<keyword evidence="7 11" id="KW-0863">Zinc-finger</keyword>
<dbReference type="InterPro" id="IPR013087">
    <property type="entry name" value="Znf_C2H2_type"/>
</dbReference>
<comment type="similarity">
    <text evidence="2">Belongs to the SNF7 family.</text>
</comment>
<evidence type="ECO:0000256" key="11">
    <source>
        <dbReference type="PROSITE-ProRule" id="PRU00042"/>
    </source>
</evidence>
<dbReference type="Gene3D" id="3.30.160.60">
    <property type="entry name" value="Classic Zinc Finger"/>
    <property type="match status" value="1"/>
</dbReference>
<dbReference type="SUPFAM" id="SSF57667">
    <property type="entry name" value="beta-beta-alpha zinc fingers"/>
    <property type="match status" value="1"/>
</dbReference>
<dbReference type="Pfam" id="PF00096">
    <property type="entry name" value="zf-C2H2"/>
    <property type="match status" value="1"/>
</dbReference>
<dbReference type="GO" id="GO:0008270">
    <property type="term" value="F:zinc ion binding"/>
    <property type="evidence" value="ECO:0007669"/>
    <property type="project" value="UniProtKB-KW"/>
</dbReference>
<dbReference type="FunFam" id="3.30.160.60:FF:000100">
    <property type="entry name" value="Zinc finger 45-like"/>
    <property type="match status" value="1"/>
</dbReference>
<keyword evidence="12" id="KW-0175">Coiled coil</keyword>
<dbReference type="Pfam" id="PF03357">
    <property type="entry name" value="Snf7"/>
    <property type="match status" value="1"/>
</dbReference>
<sequence>MMHNLAATPTQAACSRRETMDTMQGVDYVDLNNSESLSLEDRVQMKQLGVHQPQEAGTNQTAGQKKHVFPVLQMLDVKKEVPHDRSSRLDQLHPEPPHIKEEEEELWTNPEGEQPNEQKETDISRFPFTVVTVKNEGYEEKPPLLELHQIKTEETGEREASTTSSAEQIKTEPNREDSGGPEPDRNLDPEFTFARNPDENSSDSSETEVSDDDDDHDWQGPLSDSESETKMSHNRGKQCREPQSDVNSEEKSNSVMAGDEGEKPFACNECDKRFKKRDSLTDHVRVHTAGPLLPSSGPRCSSQFDEQKQTYARVVTVKSEDGTEDTQLSELHHIKAKDKKEKEAPASSSAEQMEAEHAGEDCGEPEPERKTDPDTHAQANTGKNVSDSFKNQVRDDDDDDDSYDDDNDDNWQQLKQQRDKLRQYQKKIHLQLEKERQLAKQLLKDGRKEKALLLLKKKRYQEQLLDKTETQISNLERMVQDLEFAQIEKKVIDGLKVGNECLRKMHEMMSIEEVERIMDETQDAIEYQRQIDDMLVGSLSQEDEDAVLAELEAITQGDVELPEVPSEPLPEVPKAAEKKPVSENDRPRKKPEPEMLAM</sequence>
<evidence type="ECO:0000259" key="14">
    <source>
        <dbReference type="PROSITE" id="PS50157"/>
    </source>
</evidence>
<name>A0AAV9SNW3_9TELE</name>
<reference evidence="15 16" key="1">
    <citation type="submission" date="2021-06" db="EMBL/GenBank/DDBJ databases">
        <authorList>
            <person name="Palmer J.M."/>
        </authorList>
    </citation>
    <scope>NUCLEOTIDE SEQUENCE [LARGE SCALE GENOMIC DNA]</scope>
    <source>
        <strain evidence="15 16">MEX-2019</strain>
        <tissue evidence="15">Muscle</tissue>
    </source>
</reference>
<dbReference type="GO" id="GO:0005771">
    <property type="term" value="C:multivesicular body"/>
    <property type="evidence" value="ECO:0007669"/>
    <property type="project" value="TreeGrafter"/>
</dbReference>
<evidence type="ECO:0000256" key="12">
    <source>
        <dbReference type="SAM" id="Coils"/>
    </source>
</evidence>
<evidence type="ECO:0000256" key="7">
    <source>
        <dbReference type="ARBA" id="ARBA00022771"/>
    </source>
</evidence>
<feature type="compositionally biased region" description="Basic and acidic residues" evidence="13">
    <location>
        <begin position="238"/>
        <end position="252"/>
    </location>
</feature>
<evidence type="ECO:0000256" key="9">
    <source>
        <dbReference type="ARBA" id="ARBA00022927"/>
    </source>
</evidence>
<dbReference type="GO" id="GO:0006900">
    <property type="term" value="P:vesicle budding from membrane"/>
    <property type="evidence" value="ECO:0007669"/>
    <property type="project" value="TreeGrafter"/>
</dbReference>
<feature type="compositionally biased region" description="Basic and acidic residues" evidence="13">
    <location>
        <begin position="269"/>
        <end position="285"/>
    </location>
</feature>
<evidence type="ECO:0000256" key="10">
    <source>
        <dbReference type="ARBA" id="ARBA00023136"/>
    </source>
</evidence>
<feature type="compositionally biased region" description="Basic and acidic residues" evidence="13">
    <location>
        <begin position="80"/>
        <end position="101"/>
    </location>
</feature>
<dbReference type="AlphaFoldDB" id="A0AAV9SNW3"/>
<evidence type="ECO:0000313" key="16">
    <source>
        <dbReference type="Proteomes" id="UP001311232"/>
    </source>
</evidence>
<evidence type="ECO:0000256" key="13">
    <source>
        <dbReference type="SAM" id="MobiDB-lite"/>
    </source>
</evidence>
<keyword evidence="16" id="KW-1185">Reference proteome</keyword>
<feature type="region of interest" description="Disordered" evidence="13">
    <location>
        <begin position="557"/>
        <end position="598"/>
    </location>
</feature>
<feature type="compositionally biased region" description="Basic and acidic residues" evidence="13">
    <location>
        <begin position="169"/>
        <end position="188"/>
    </location>
</feature>
<feature type="compositionally biased region" description="Basic and acidic residues" evidence="13">
    <location>
        <begin position="330"/>
        <end position="344"/>
    </location>
</feature>
<keyword evidence="10" id="KW-0472">Membrane</keyword>
<dbReference type="PROSITE" id="PS50157">
    <property type="entry name" value="ZINC_FINGER_C2H2_2"/>
    <property type="match status" value="1"/>
</dbReference>